<evidence type="ECO:0000256" key="1">
    <source>
        <dbReference type="ARBA" id="ARBA00009437"/>
    </source>
</evidence>
<dbReference type="Gene3D" id="3.40.190.290">
    <property type="match status" value="1"/>
</dbReference>
<reference evidence="6 7" key="1">
    <citation type="journal article" date="2020" name="Front. Microbiol.">
        <title>Genetic Organization of the aprX-lipA2 Operon Affects the Proteolytic Potential of Pseudomonas Species in Milk.</title>
        <authorList>
            <person name="Maier C."/>
            <person name="Huptas C."/>
            <person name="von Neubeck M."/>
            <person name="Scherer S."/>
            <person name="Wenning M."/>
            <person name="Lucking G."/>
        </authorList>
    </citation>
    <scope>NUCLEOTIDE SEQUENCE [LARGE SCALE GENOMIC DNA]</scope>
    <source>
        <strain evidence="6 7">WS 5405</strain>
    </source>
</reference>
<dbReference type="Pfam" id="PF00126">
    <property type="entry name" value="HTH_1"/>
    <property type="match status" value="1"/>
</dbReference>
<evidence type="ECO:0000256" key="3">
    <source>
        <dbReference type="ARBA" id="ARBA00023125"/>
    </source>
</evidence>
<dbReference type="InterPro" id="IPR005119">
    <property type="entry name" value="LysR_subst-bd"/>
</dbReference>
<comment type="similarity">
    <text evidence="1">Belongs to the LysR transcriptional regulatory family.</text>
</comment>
<dbReference type="InterPro" id="IPR036390">
    <property type="entry name" value="WH_DNA-bd_sf"/>
</dbReference>
<feature type="domain" description="HTH lysR-type" evidence="5">
    <location>
        <begin position="6"/>
        <end position="63"/>
    </location>
</feature>
<dbReference type="FunFam" id="1.10.10.10:FF:000001">
    <property type="entry name" value="LysR family transcriptional regulator"/>
    <property type="match status" value="1"/>
</dbReference>
<dbReference type="AlphaFoldDB" id="A0A7Y1QC07"/>
<evidence type="ECO:0000256" key="4">
    <source>
        <dbReference type="ARBA" id="ARBA00023163"/>
    </source>
</evidence>
<dbReference type="EMBL" id="JAAQYH010000018">
    <property type="protein sequence ID" value="NNA76456.1"/>
    <property type="molecule type" value="Genomic_DNA"/>
</dbReference>
<dbReference type="Pfam" id="PF03466">
    <property type="entry name" value="LysR_substrate"/>
    <property type="match status" value="1"/>
</dbReference>
<proteinExistence type="inferred from homology"/>
<dbReference type="SUPFAM" id="SSF53850">
    <property type="entry name" value="Periplasmic binding protein-like II"/>
    <property type="match status" value="1"/>
</dbReference>
<keyword evidence="3" id="KW-0238">DNA-binding</keyword>
<dbReference type="InterPro" id="IPR036388">
    <property type="entry name" value="WH-like_DNA-bd_sf"/>
</dbReference>
<evidence type="ECO:0000313" key="6">
    <source>
        <dbReference type="EMBL" id="NNA76456.1"/>
    </source>
</evidence>
<accession>A0A7Y1QC07</accession>
<evidence type="ECO:0000313" key="7">
    <source>
        <dbReference type="Proteomes" id="UP000535954"/>
    </source>
</evidence>
<dbReference type="InterPro" id="IPR058163">
    <property type="entry name" value="LysR-type_TF_proteobact-type"/>
</dbReference>
<dbReference type="GO" id="GO:0043565">
    <property type="term" value="F:sequence-specific DNA binding"/>
    <property type="evidence" value="ECO:0007669"/>
    <property type="project" value="TreeGrafter"/>
</dbReference>
<dbReference type="GO" id="GO:0006351">
    <property type="term" value="P:DNA-templated transcription"/>
    <property type="evidence" value="ECO:0007669"/>
    <property type="project" value="TreeGrafter"/>
</dbReference>
<sequence length="318" mass="35207">MKVPKTTLFDLYAVMAVSTHRSFRKAADELEVSTSALSHTIAALETRIGVRLFNRTTRSVSISDAGKSFLQRISPAIQEIELAVENANEFRDSPKGNLRISTSDVAAKIAFYPAFSSFLARFPEVKLELVIQEQLIDIVEEGLDAGIRLVDSVPKDMIAVPFGPAEFRPMVVASPEYLAQYGEPQTPDELNNHNCIAYRFSSGQIYNWDFMRDGIHTVIRPGGNVIVNELSVAIKAAKCGTGIAYVNDWSIKAELEKGELVTFLSAWSLPFSGLALYYPGHRLVPSGLRALIDVLREEQGYWESPPQAFGNCERTKTS</sequence>
<dbReference type="PROSITE" id="PS50931">
    <property type="entry name" value="HTH_LYSR"/>
    <property type="match status" value="1"/>
</dbReference>
<protein>
    <submittedName>
        <fullName evidence="6">LysR family transcriptional regulator</fullName>
    </submittedName>
</protein>
<evidence type="ECO:0000256" key="2">
    <source>
        <dbReference type="ARBA" id="ARBA00023015"/>
    </source>
</evidence>
<organism evidence="6 7">
    <name type="scientific">Pseudomonas lactis</name>
    <dbReference type="NCBI Taxonomy" id="1615674"/>
    <lineage>
        <taxon>Bacteria</taxon>
        <taxon>Pseudomonadati</taxon>
        <taxon>Pseudomonadota</taxon>
        <taxon>Gammaproteobacteria</taxon>
        <taxon>Pseudomonadales</taxon>
        <taxon>Pseudomonadaceae</taxon>
        <taxon>Pseudomonas</taxon>
    </lineage>
</organism>
<dbReference type="Gene3D" id="1.10.10.10">
    <property type="entry name" value="Winged helix-like DNA-binding domain superfamily/Winged helix DNA-binding domain"/>
    <property type="match status" value="1"/>
</dbReference>
<name>A0A7Y1QC07_9PSED</name>
<keyword evidence="4" id="KW-0804">Transcription</keyword>
<dbReference type="RefSeq" id="WP_169900314.1">
    <property type="nucleotide sequence ID" value="NZ_JAAQYH010000018.1"/>
</dbReference>
<evidence type="ECO:0000259" key="5">
    <source>
        <dbReference type="PROSITE" id="PS50931"/>
    </source>
</evidence>
<comment type="caution">
    <text evidence="6">The sequence shown here is derived from an EMBL/GenBank/DDBJ whole genome shotgun (WGS) entry which is preliminary data.</text>
</comment>
<dbReference type="InterPro" id="IPR000847">
    <property type="entry name" value="LysR_HTH_N"/>
</dbReference>
<gene>
    <name evidence="6" type="ORF">HBO13_27860</name>
</gene>
<dbReference type="GO" id="GO:0003700">
    <property type="term" value="F:DNA-binding transcription factor activity"/>
    <property type="evidence" value="ECO:0007669"/>
    <property type="project" value="InterPro"/>
</dbReference>
<keyword evidence="2" id="KW-0805">Transcription regulation</keyword>
<dbReference type="PANTHER" id="PTHR30537">
    <property type="entry name" value="HTH-TYPE TRANSCRIPTIONAL REGULATOR"/>
    <property type="match status" value="1"/>
</dbReference>
<dbReference type="PANTHER" id="PTHR30537:SF1">
    <property type="entry name" value="HTH-TYPE TRANSCRIPTIONAL REGULATOR PGRR"/>
    <property type="match status" value="1"/>
</dbReference>
<dbReference type="SUPFAM" id="SSF46785">
    <property type="entry name" value="Winged helix' DNA-binding domain"/>
    <property type="match status" value="1"/>
</dbReference>
<dbReference type="Proteomes" id="UP000535954">
    <property type="component" value="Unassembled WGS sequence"/>
</dbReference>
<dbReference type="PRINTS" id="PR00039">
    <property type="entry name" value="HTHLYSR"/>
</dbReference>